<name>A0A1X7I2W8_9FLAO</name>
<dbReference type="InterPro" id="IPR003737">
    <property type="entry name" value="GlcNAc_PI_deacetylase-related"/>
</dbReference>
<sequence>MKNKQYIIFYLISKGTPLVFMGGFGKWLQSIFTIFILAGTLFSCEGKKKNPTEQSNVVPVDVSAKGKTIMAVFAHPDDEIYIGPLMAKYAREGAKVQLVTVTDGRYGTGQTDLKPGDELTALRHEEVNCAADHMGIEKPIWMGYHDQLKLKDGFFGHVPYIQEIMVKLDSLVVDIEPDVIITWGPDGGSNHMDHRLVSASITQVYLSKSRVKPLSLYYVATPSSHIEDEDQRLLAGIADDYLTTQIAYSEEDRENTILAFQCYKTQFSDEAMKRMAGRLRSGDQKIYLRPVLKAKTKKDNLFIVDGE</sequence>
<dbReference type="EMBL" id="FXAO01000001">
    <property type="protein sequence ID" value="SMG08786.1"/>
    <property type="molecule type" value="Genomic_DNA"/>
</dbReference>
<organism evidence="1 2">
    <name type="scientific">Arenibacter troitsensis</name>
    <dbReference type="NCBI Taxonomy" id="188872"/>
    <lineage>
        <taxon>Bacteria</taxon>
        <taxon>Pseudomonadati</taxon>
        <taxon>Bacteroidota</taxon>
        <taxon>Flavobacteriia</taxon>
        <taxon>Flavobacteriales</taxon>
        <taxon>Flavobacteriaceae</taxon>
        <taxon>Arenibacter</taxon>
    </lineage>
</organism>
<protein>
    <submittedName>
        <fullName evidence="1">N-acetylglucosaminyl deacetylase, LmbE family</fullName>
    </submittedName>
</protein>
<dbReference type="PANTHER" id="PTHR12993:SF11">
    <property type="entry name" value="N-ACETYLGLUCOSAMINYL-PHOSPHATIDYLINOSITOL DE-N-ACETYLASE"/>
    <property type="match status" value="1"/>
</dbReference>
<dbReference type="InterPro" id="IPR024078">
    <property type="entry name" value="LmbE-like_dom_sf"/>
</dbReference>
<evidence type="ECO:0000313" key="2">
    <source>
        <dbReference type="Proteomes" id="UP000193420"/>
    </source>
</evidence>
<dbReference type="OrthoDB" id="9790023at2"/>
<dbReference type="SUPFAM" id="SSF102588">
    <property type="entry name" value="LmbE-like"/>
    <property type="match status" value="1"/>
</dbReference>
<proteinExistence type="predicted"/>
<dbReference type="Pfam" id="PF02585">
    <property type="entry name" value="PIG-L"/>
    <property type="match status" value="1"/>
</dbReference>
<gene>
    <name evidence="1" type="ORF">SAMN03080602_00379</name>
</gene>
<dbReference type="GO" id="GO:0016811">
    <property type="term" value="F:hydrolase activity, acting on carbon-nitrogen (but not peptide) bonds, in linear amides"/>
    <property type="evidence" value="ECO:0007669"/>
    <property type="project" value="TreeGrafter"/>
</dbReference>
<keyword evidence="2" id="KW-1185">Reference proteome</keyword>
<evidence type="ECO:0000313" key="1">
    <source>
        <dbReference type="EMBL" id="SMG08786.1"/>
    </source>
</evidence>
<dbReference type="Gene3D" id="3.40.50.10320">
    <property type="entry name" value="LmbE-like"/>
    <property type="match status" value="1"/>
</dbReference>
<dbReference type="STRING" id="188872.SAMN03080602_00379"/>
<accession>A0A1X7I2W8</accession>
<dbReference type="Proteomes" id="UP000193420">
    <property type="component" value="Unassembled WGS sequence"/>
</dbReference>
<dbReference type="RefSeq" id="WP_085495638.1">
    <property type="nucleotide sequence ID" value="NZ_FXAO01000001.1"/>
</dbReference>
<dbReference type="AlphaFoldDB" id="A0A1X7I2W8"/>
<dbReference type="PANTHER" id="PTHR12993">
    <property type="entry name" value="N-ACETYLGLUCOSAMINYL-PHOSPHATIDYLINOSITOL DE-N-ACETYLASE-RELATED"/>
    <property type="match status" value="1"/>
</dbReference>
<reference evidence="2" key="1">
    <citation type="submission" date="2017-04" db="EMBL/GenBank/DDBJ databases">
        <authorList>
            <person name="Varghese N."/>
            <person name="Submissions S."/>
        </authorList>
    </citation>
    <scope>NUCLEOTIDE SEQUENCE [LARGE SCALE GENOMIC DNA]</scope>
    <source>
        <strain evidence="2">DSM 19835</strain>
    </source>
</reference>